<dbReference type="RefSeq" id="WP_250024561.1">
    <property type="nucleotide sequence ID" value="NZ_CP097330.1"/>
</dbReference>
<dbReference type="AlphaFoldDB" id="A0AAE9HZL4"/>
<proteinExistence type="predicted"/>
<name>A0AAE9HZL4_9BURK</name>
<sequence>MTAHFLAALAVLGMLAAMVWGAYLNYRWMQRQAERSTTMQLVSTATMIERLTRLIDTRELSYQEQVFVRSLKEKVKTGRPTDLAGDEVDMLDEIHGRLFR</sequence>
<reference evidence="1" key="2">
    <citation type="submission" date="2022-05" db="EMBL/GenBank/DDBJ databases">
        <authorList>
            <person name="Kunte H.-J."/>
        </authorList>
    </citation>
    <scope>NUCLEOTIDE SEQUENCE</scope>
    <source>
        <strain evidence="1">G5</strain>
    </source>
</reference>
<gene>
    <name evidence="1" type="ORF">M5D45_09625</name>
</gene>
<dbReference type="Proteomes" id="UP001056132">
    <property type="component" value="Chromosome 1"/>
</dbReference>
<evidence type="ECO:0000313" key="2">
    <source>
        <dbReference type="Proteomes" id="UP001056132"/>
    </source>
</evidence>
<dbReference type="KEGG" id="ccam:M5D45_09625"/>
<evidence type="ECO:0000313" key="1">
    <source>
        <dbReference type="EMBL" id="URF02830.1"/>
    </source>
</evidence>
<dbReference type="EMBL" id="CP097330">
    <property type="protein sequence ID" value="URF02830.1"/>
    <property type="molecule type" value="Genomic_DNA"/>
</dbReference>
<accession>A0AAE9HZL4</accession>
<protein>
    <submittedName>
        <fullName evidence="1">Uncharacterized protein</fullName>
    </submittedName>
</protein>
<reference evidence="1" key="1">
    <citation type="journal article" date="2022" name="Microbiol. Resour. Announc.">
        <title>Genome Sequence of Cupriavidus campinensis Strain G5, a Member of a Bacterial Consortium Capable of Polyethylene Degradation.</title>
        <authorList>
            <person name="Schneider B."/>
            <person name="Pfeiffer F."/>
            <person name="Dyall-Smith M."/>
            <person name="Kunte H.J."/>
        </authorList>
    </citation>
    <scope>NUCLEOTIDE SEQUENCE</scope>
    <source>
        <strain evidence="1">G5</strain>
    </source>
</reference>
<organism evidence="1 2">
    <name type="scientific">Cupriavidus campinensis</name>
    <dbReference type="NCBI Taxonomy" id="151783"/>
    <lineage>
        <taxon>Bacteria</taxon>
        <taxon>Pseudomonadati</taxon>
        <taxon>Pseudomonadota</taxon>
        <taxon>Betaproteobacteria</taxon>
        <taxon>Burkholderiales</taxon>
        <taxon>Burkholderiaceae</taxon>
        <taxon>Cupriavidus</taxon>
    </lineage>
</organism>